<feature type="transmembrane region" description="Helical" evidence="6">
    <location>
        <begin position="69"/>
        <end position="87"/>
    </location>
</feature>
<keyword evidence="2" id="KW-1003">Cell membrane</keyword>
<dbReference type="InterPro" id="IPR019108">
    <property type="entry name" value="Caa3_assmbl_CtaG-rel"/>
</dbReference>
<keyword evidence="3 6" id="KW-0812">Transmembrane</keyword>
<keyword evidence="5 6" id="KW-0472">Membrane</keyword>
<keyword evidence="8" id="KW-1185">Reference proteome</keyword>
<evidence type="ECO:0000256" key="5">
    <source>
        <dbReference type="ARBA" id="ARBA00023136"/>
    </source>
</evidence>
<keyword evidence="4 6" id="KW-1133">Transmembrane helix</keyword>
<dbReference type="AlphaFoldDB" id="A0A3A1WHX8"/>
<feature type="transmembrane region" description="Helical" evidence="6">
    <location>
        <begin position="99"/>
        <end position="120"/>
    </location>
</feature>
<feature type="transmembrane region" description="Helical" evidence="6">
    <location>
        <begin position="183"/>
        <end position="205"/>
    </location>
</feature>
<evidence type="ECO:0000313" key="8">
    <source>
        <dbReference type="Proteomes" id="UP000265750"/>
    </source>
</evidence>
<evidence type="ECO:0000313" key="7">
    <source>
        <dbReference type="EMBL" id="RIX97937.1"/>
    </source>
</evidence>
<dbReference type="EMBL" id="QYRN01000012">
    <property type="protein sequence ID" value="RIX97937.1"/>
    <property type="molecule type" value="Genomic_DNA"/>
</dbReference>
<evidence type="ECO:0000256" key="1">
    <source>
        <dbReference type="ARBA" id="ARBA00004651"/>
    </source>
</evidence>
<sequence>MRAALHRHGPLAAGLALLVGLWAGPLVGRAETSFAAHMVLHMGLVAVAAPALAFGLARSVPAVGRRVSARFAILAALTEFALVWSWHAPALHDAARRETAVLILEQGSFLLAGLLVWTAAFGTAEGARGARAAGVGALLMTSMHMTLLGALLLFAPRPLYRCGDLCSPLATLTPLEDQQLGGVLMLLVGGAAYLTGGLALLAGILDPKREGAAPA</sequence>
<comment type="caution">
    <text evidence="7">The sequence shown here is derived from an EMBL/GenBank/DDBJ whole genome shotgun (WGS) entry which is preliminary data.</text>
</comment>
<evidence type="ECO:0008006" key="9">
    <source>
        <dbReference type="Google" id="ProtNLM"/>
    </source>
</evidence>
<feature type="transmembrane region" description="Helical" evidence="6">
    <location>
        <begin position="132"/>
        <end position="155"/>
    </location>
</feature>
<dbReference type="Pfam" id="PF09678">
    <property type="entry name" value="Caa3_CtaG"/>
    <property type="match status" value="1"/>
</dbReference>
<name>A0A3A1WHX8_9HYPH</name>
<dbReference type="OrthoDB" id="259025at2"/>
<reference evidence="8" key="1">
    <citation type="submission" date="2018-09" db="EMBL/GenBank/DDBJ databases">
        <authorList>
            <person name="Tuo L."/>
        </authorList>
    </citation>
    <scope>NUCLEOTIDE SEQUENCE [LARGE SCALE GENOMIC DNA]</scope>
    <source>
        <strain evidence="8">M2BS4Y-1</strain>
    </source>
</reference>
<feature type="transmembrane region" description="Helical" evidence="6">
    <location>
        <begin position="40"/>
        <end position="57"/>
    </location>
</feature>
<protein>
    <recommendedName>
        <fullName evidence="9">Cytochrome c oxidase assembly protein</fullName>
    </recommendedName>
</protein>
<evidence type="ECO:0000256" key="6">
    <source>
        <dbReference type="SAM" id="Phobius"/>
    </source>
</evidence>
<gene>
    <name evidence="7" type="ORF">D3218_17795</name>
</gene>
<dbReference type="Proteomes" id="UP000265750">
    <property type="component" value="Unassembled WGS sequence"/>
</dbReference>
<proteinExistence type="predicted"/>
<evidence type="ECO:0000256" key="3">
    <source>
        <dbReference type="ARBA" id="ARBA00022692"/>
    </source>
</evidence>
<organism evidence="7 8">
    <name type="scientific">Aureimonas flava</name>
    <dbReference type="NCBI Taxonomy" id="2320271"/>
    <lineage>
        <taxon>Bacteria</taxon>
        <taxon>Pseudomonadati</taxon>
        <taxon>Pseudomonadota</taxon>
        <taxon>Alphaproteobacteria</taxon>
        <taxon>Hyphomicrobiales</taxon>
        <taxon>Aurantimonadaceae</taxon>
        <taxon>Aureimonas</taxon>
    </lineage>
</organism>
<accession>A0A3A1WHX8</accession>
<dbReference type="RefSeq" id="WP_119541428.1">
    <property type="nucleotide sequence ID" value="NZ_QYRN01000012.1"/>
</dbReference>
<evidence type="ECO:0000256" key="2">
    <source>
        <dbReference type="ARBA" id="ARBA00022475"/>
    </source>
</evidence>
<evidence type="ECO:0000256" key="4">
    <source>
        <dbReference type="ARBA" id="ARBA00022989"/>
    </source>
</evidence>
<dbReference type="GO" id="GO:0005886">
    <property type="term" value="C:plasma membrane"/>
    <property type="evidence" value="ECO:0007669"/>
    <property type="project" value="UniProtKB-SubCell"/>
</dbReference>
<comment type="subcellular location">
    <subcellularLocation>
        <location evidence="1">Cell membrane</location>
        <topology evidence="1">Multi-pass membrane protein</topology>
    </subcellularLocation>
</comment>